<feature type="transmembrane region" description="Helical" evidence="1">
    <location>
        <begin position="56"/>
        <end position="80"/>
    </location>
</feature>
<evidence type="ECO:0008006" key="4">
    <source>
        <dbReference type="Google" id="ProtNLM"/>
    </source>
</evidence>
<evidence type="ECO:0000256" key="1">
    <source>
        <dbReference type="SAM" id="Phobius"/>
    </source>
</evidence>
<dbReference type="EMBL" id="JBHUPC010000012">
    <property type="protein sequence ID" value="MFD2891389.1"/>
    <property type="molecule type" value="Genomic_DNA"/>
</dbReference>
<comment type="caution">
    <text evidence="2">The sequence shown here is derived from an EMBL/GenBank/DDBJ whole genome shotgun (WGS) entry which is preliminary data.</text>
</comment>
<protein>
    <recommendedName>
        <fullName evidence="4">Phage abortive infection protein</fullName>
    </recommendedName>
</protein>
<evidence type="ECO:0000313" key="2">
    <source>
        <dbReference type="EMBL" id="MFD2891389.1"/>
    </source>
</evidence>
<accession>A0ABW5YJY7</accession>
<dbReference type="Proteomes" id="UP001597534">
    <property type="component" value="Unassembled WGS sequence"/>
</dbReference>
<gene>
    <name evidence="2" type="ORF">ACFS5J_05105</name>
</gene>
<reference evidence="3" key="1">
    <citation type="journal article" date="2019" name="Int. J. Syst. Evol. Microbiol.">
        <title>The Global Catalogue of Microorganisms (GCM) 10K type strain sequencing project: providing services to taxonomists for standard genome sequencing and annotation.</title>
        <authorList>
            <consortium name="The Broad Institute Genomics Platform"/>
            <consortium name="The Broad Institute Genome Sequencing Center for Infectious Disease"/>
            <person name="Wu L."/>
            <person name="Ma J."/>
        </authorList>
    </citation>
    <scope>NUCLEOTIDE SEQUENCE [LARGE SCALE GENOMIC DNA]</scope>
    <source>
        <strain evidence="3">KCTC 22671</strain>
    </source>
</reference>
<organism evidence="2 3">
    <name type="scientific">Flavobacterium chuncheonense</name>
    <dbReference type="NCBI Taxonomy" id="2026653"/>
    <lineage>
        <taxon>Bacteria</taxon>
        <taxon>Pseudomonadati</taxon>
        <taxon>Bacteroidota</taxon>
        <taxon>Flavobacteriia</taxon>
        <taxon>Flavobacteriales</taxon>
        <taxon>Flavobacteriaceae</taxon>
        <taxon>Flavobacterium</taxon>
    </lineage>
</organism>
<keyword evidence="3" id="KW-1185">Reference proteome</keyword>
<dbReference type="RefSeq" id="WP_379810967.1">
    <property type="nucleotide sequence ID" value="NZ_JBHUPC010000012.1"/>
</dbReference>
<keyword evidence="1" id="KW-0812">Transmembrane</keyword>
<evidence type="ECO:0000313" key="3">
    <source>
        <dbReference type="Proteomes" id="UP001597534"/>
    </source>
</evidence>
<feature type="transmembrane region" description="Helical" evidence="1">
    <location>
        <begin position="12"/>
        <end position="36"/>
    </location>
</feature>
<proteinExistence type="predicted"/>
<keyword evidence="1" id="KW-0472">Membrane</keyword>
<sequence length="243" mass="28800">MNKSSLTIPLISKILIAFIVLCLISTLIPLFLFIYYFRDQSISNNIADWGTFGDFFGGMLNILISLISLIVLGYLTYLVGKQSIEENERMNIWLRKLDAYDSLANHAPGLKKFIYEISRLHKRMTALTLRGISENELENIKNEICQKYDYFVDFYDFLHSFSLRYSHLFNYDFDCEEFNRIILNGQYLDDYFKKSRESIEHSKNYVFDFDQNISNLFFKDLDNFYDKLKEELKQTKSNKKSLP</sequence>
<name>A0ABW5YJY7_9FLAO</name>
<keyword evidence="1" id="KW-1133">Transmembrane helix</keyword>